<protein>
    <submittedName>
        <fullName evidence="2">DUF4476 domain-containing protein</fullName>
    </submittedName>
</protein>
<proteinExistence type="predicted"/>
<sequence length="112" mass="13076">MSVHLSKYSSHVDEQSVLTRIQQRMKEMKETKKDNESYFETIMLRKGVFSTESADNLEYILTEYFGVQIKSMDHDKCFFEEVYKLSPDSSQLIGQLLIEKMFAAEEEVPSGF</sequence>
<organism evidence="1 2">
    <name type="scientific">Rhabditophanes sp. KR3021</name>
    <dbReference type="NCBI Taxonomy" id="114890"/>
    <lineage>
        <taxon>Eukaryota</taxon>
        <taxon>Metazoa</taxon>
        <taxon>Ecdysozoa</taxon>
        <taxon>Nematoda</taxon>
        <taxon>Chromadorea</taxon>
        <taxon>Rhabditida</taxon>
        <taxon>Tylenchina</taxon>
        <taxon>Panagrolaimomorpha</taxon>
        <taxon>Strongyloidoidea</taxon>
        <taxon>Alloionematidae</taxon>
        <taxon>Rhabditophanes</taxon>
    </lineage>
</organism>
<dbReference type="Proteomes" id="UP000095286">
    <property type="component" value="Unplaced"/>
</dbReference>
<dbReference type="WBParaSite" id="RSKR_0000268500.1">
    <property type="protein sequence ID" value="RSKR_0000268500.1"/>
    <property type="gene ID" value="RSKR_0000268500"/>
</dbReference>
<evidence type="ECO:0000313" key="2">
    <source>
        <dbReference type="WBParaSite" id="RSKR_0000268500.1"/>
    </source>
</evidence>
<evidence type="ECO:0000313" key="1">
    <source>
        <dbReference type="Proteomes" id="UP000095286"/>
    </source>
</evidence>
<name>A0AC35TNC6_9BILA</name>
<reference evidence="2" key="1">
    <citation type="submission" date="2016-11" db="UniProtKB">
        <authorList>
            <consortium name="WormBaseParasite"/>
        </authorList>
    </citation>
    <scope>IDENTIFICATION</scope>
    <source>
        <strain evidence="2">KR3021</strain>
    </source>
</reference>
<accession>A0AC35TNC6</accession>